<comment type="caution">
    <text evidence="11">The sequence shown here is derived from an EMBL/GenBank/DDBJ whole genome shotgun (WGS) entry which is preliminary data.</text>
</comment>
<name>A0A814TX61_9BILA</name>
<evidence type="ECO:0000313" key="12">
    <source>
        <dbReference type="Proteomes" id="UP000663891"/>
    </source>
</evidence>
<proteinExistence type="predicted"/>
<evidence type="ECO:0000313" key="11">
    <source>
        <dbReference type="EMBL" id="CAF1167459.1"/>
    </source>
</evidence>
<dbReference type="PROSITE" id="PS50262">
    <property type="entry name" value="G_PROTEIN_RECEP_F1_2"/>
    <property type="match status" value="1"/>
</dbReference>
<dbReference type="EMBL" id="CAJNON010000283">
    <property type="protein sequence ID" value="CAF1167459.1"/>
    <property type="molecule type" value="Genomic_DNA"/>
</dbReference>
<keyword evidence="2" id="KW-1003">Cell membrane</keyword>
<comment type="subcellular location">
    <subcellularLocation>
        <location evidence="1">Cell membrane</location>
        <topology evidence="1">Multi-pass membrane protein</topology>
    </subcellularLocation>
</comment>
<evidence type="ECO:0000256" key="2">
    <source>
        <dbReference type="ARBA" id="ARBA00022475"/>
    </source>
</evidence>
<dbReference type="AlphaFoldDB" id="A0A814TX61"/>
<evidence type="ECO:0000259" key="10">
    <source>
        <dbReference type="PROSITE" id="PS50262"/>
    </source>
</evidence>
<sequence>MNIPSWYILLDSISMICVIAAFILATIFLFIIVREKACHTVPMMLIANSCLVELIFASNLIGMAAFALGNDIKQSLDQDSLCIFRGYMTCVAYNLQNYSYLLQAMHRYVAVVYPSRLYYQSVRFQIAMIFLTWIFGIICPIPIVLTGQIKYDVDNQICEMPLGFSFVLILFVFYAYLIPIGGIVFIYLKLVRYVKEIHKRVIAVNTLAHVQRELKMVQRVVILVSILVALGVPYIVFLVMSFFTSAPKYYSRIAYTFADISVMSVMIALFQFTDPIKTYIMRTINRRPNTVVAIRT</sequence>
<evidence type="ECO:0000256" key="3">
    <source>
        <dbReference type="ARBA" id="ARBA00022692"/>
    </source>
</evidence>
<dbReference type="PANTHER" id="PTHR24228">
    <property type="entry name" value="B2 BRADYKININ RECEPTOR/ANGIOTENSIN II RECEPTOR"/>
    <property type="match status" value="1"/>
</dbReference>
<feature type="transmembrane region" description="Helical" evidence="9">
    <location>
        <begin position="165"/>
        <end position="190"/>
    </location>
</feature>
<keyword evidence="7" id="KW-0675">Receptor</keyword>
<evidence type="ECO:0000256" key="7">
    <source>
        <dbReference type="ARBA" id="ARBA00023170"/>
    </source>
</evidence>
<keyword evidence="6 9" id="KW-0472">Membrane</keyword>
<reference evidence="11" key="1">
    <citation type="submission" date="2021-02" db="EMBL/GenBank/DDBJ databases">
        <authorList>
            <person name="Nowell W R."/>
        </authorList>
    </citation>
    <scope>NUCLEOTIDE SEQUENCE</scope>
</reference>
<evidence type="ECO:0000256" key="1">
    <source>
        <dbReference type="ARBA" id="ARBA00004651"/>
    </source>
</evidence>
<dbReference type="Gene3D" id="1.20.1070.10">
    <property type="entry name" value="Rhodopsin 7-helix transmembrane proteins"/>
    <property type="match status" value="1"/>
</dbReference>
<evidence type="ECO:0000256" key="9">
    <source>
        <dbReference type="SAM" id="Phobius"/>
    </source>
</evidence>
<keyword evidence="3 9" id="KW-0812">Transmembrane</keyword>
<evidence type="ECO:0000256" key="4">
    <source>
        <dbReference type="ARBA" id="ARBA00022989"/>
    </source>
</evidence>
<dbReference type="OrthoDB" id="10289654at2759"/>
<dbReference type="GO" id="GO:0004930">
    <property type="term" value="F:G protein-coupled receptor activity"/>
    <property type="evidence" value="ECO:0007669"/>
    <property type="project" value="UniProtKB-KW"/>
</dbReference>
<feature type="transmembrane region" description="Helical" evidence="9">
    <location>
        <begin position="6"/>
        <end position="33"/>
    </location>
</feature>
<dbReference type="SUPFAM" id="SSF81321">
    <property type="entry name" value="Family A G protein-coupled receptor-like"/>
    <property type="match status" value="1"/>
</dbReference>
<accession>A0A814TX61</accession>
<feature type="transmembrane region" description="Helical" evidence="9">
    <location>
        <begin position="126"/>
        <end position="145"/>
    </location>
</feature>
<keyword evidence="8" id="KW-0807">Transducer</keyword>
<gene>
    <name evidence="11" type="ORF">VCS650_LOCUS23721</name>
</gene>
<feature type="domain" description="G-protein coupled receptors family 1 profile" evidence="10">
    <location>
        <begin position="24"/>
        <end position="278"/>
    </location>
</feature>
<keyword evidence="5" id="KW-0297">G-protein coupled receptor</keyword>
<dbReference type="CDD" id="cd00637">
    <property type="entry name" value="7tm_classA_rhodopsin-like"/>
    <property type="match status" value="1"/>
</dbReference>
<organism evidence="11 12">
    <name type="scientific">Adineta steineri</name>
    <dbReference type="NCBI Taxonomy" id="433720"/>
    <lineage>
        <taxon>Eukaryota</taxon>
        <taxon>Metazoa</taxon>
        <taxon>Spiralia</taxon>
        <taxon>Gnathifera</taxon>
        <taxon>Rotifera</taxon>
        <taxon>Eurotatoria</taxon>
        <taxon>Bdelloidea</taxon>
        <taxon>Adinetida</taxon>
        <taxon>Adinetidae</taxon>
        <taxon>Adineta</taxon>
    </lineage>
</organism>
<feature type="transmembrane region" description="Helical" evidence="9">
    <location>
        <begin position="220"/>
        <end position="243"/>
    </location>
</feature>
<dbReference type="GO" id="GO:0005886">
    <property type="term" value="C:plasma membrane"/>
    <property type="evidence" value="ECO:0007669"/>
    <property type="project" value="UniProtKB-SubCell"/>
</dbReference>
<keyword evidence="4 9" id="KW-1133">Transmembrane helix</keyword>
<protein>
    <recommendedName>
        <fullName evidence="10">G-protein coupled receptors family 1 profile domain-containing protein</fullName>
    </recommendedName>
</protein>
<evidence type="ECO:0000256" key="8">
    <source>
        <dbReference type="ARBA" id="ARBA00023224"/>
    </source>
</evidence>
<dbReference type="InterPro" id="IPR017452">
    <property type="entry name" value="GPCR_Rhodpsn_7TM"/>
</dbReference>
<feature type="transmembrane region" description="Helical" evidence="9">
    <location>
        <begin position="249"/>
        <end position="272"/>
    </location>
</feature>
<evidence type="ECO:0000256" key="5">
    <source>
        <dbReference type="ARBA" id="ARBA00023040"/>
    </source>
</evidence>
<dbReference type="Proteomes" id="UP000663891">
    <property type="component" value="Unassembled WGS sequence"/>
</dbReference>
<evidence type="ECO:0000256" key="6">
    <source>
        <dbReference type="ARBA" id="ARBA00023136"/>
    </source>
</evidence>
<dbReference type="PANTHER" id="PTHR24228:SF59">
    <property type="entry name" value="NEUROPEPTIDE RECEPTOR 15"/>
    <property type="match status" value="1"/>
</dbReference>
<feature type="transmembrane region" description="Helical" evidence="9">
    <location>
        <begin position="45"/>
        <end position="68"/>
    </location>
</feature>